<dbReference type="SMART" id="SM00389">
    <property type="entry name" value="HOX"/>
    <property type="match status" value="1"/>
</dbReference>
<dbReference type="FunFam" id="1.10.10.60:FF:000067">
    <property type="entry name" value="NK6 homeobox 1"/>
    <property type="match status" value="1"/>
</dbReference>
<evidence type="ECO:0000256" key="1">
    <source>
        <dbReference type="ARBA" id="ARBA00004123"/>
    </source>
</evidence>
<dbReference type="AlphaFoldDB" id="A0A2P1DV82"/>
<feature type="compositionally biased region" description="Polar residues" evidence="7">
    <location>
        <begin position="55"/>
        <end position="74"/>
    </location>
</feature>
<feature type="domain" description="Homeobox" evidence="8">
    <location>
        <begin position="212"/>
        <end position="272"/>
    </location>
</feature>
<organism evidence="9">
    <name type="scientific">Isodiametra pulchra</name>
    <name type="common">Acoelomorph flatworm</name>
    <name type="synonym">Convoluta pulchra</name>
    <dbReference type="NCBI Taxonomy" id="504439"/>
    <lineage>
        <taxon>Eukaryota</taxon>
        <taxon>Metazoa</taxon>
        <taxon>Xenacoelomorpha</taxon>
        <taxon>Acoelomorpha</taxon>
        <taxon>Acoela</taxon>
        <taxon>Isodiametridae</taxon>
        <taxon>Isodiametra</taxon>
    </lineage>
</organism>
<proteinExistence type="evidence at transcript level"/>
<evidence type="ECO:0000256" key="7">
    <source>
        <dbReference type="SAM" id="MobiDB-lite"/>
    </source>
</evidence>
<dbReference type="PROSITE" id="PS00027">
    <property type="entry name" value="HOMEOBOX_1"/>
    <property type="match status" value="1"/>
</dbReference>
<dbReference type="PROSITE" id="PS50071">
    <property type="entry name" value="HOMEOBOX_2"/>
    <property type="match status" value="1"/>
</dbReference>
<dbReference type="GO" id="GO:0005634">
    <property type="term" value="C:nucleus"/>
    <property type="evidence" value="ECO:0007669"/>
    <property type="project" value="UniProtKB-SubCell"/>
</dbReference>
<evidence type="ECO:0000256" key="4">
    <source>
        <dbReference type="ARBA" id="ARBA00023242"/>
    </source>
</evidence>
<evidence type="ECO:0000256" key="6">
    <source>
        <dbReference type="RuleBase" id="RU000682"/>
    </source>
</evidence>
<dbReference type="CDD" id="cd00086">
    <property type="entry name" value="homeodomain"/>
    <property type="match status" value="1"/>
</dbReference>
<feature type="region of interest" description="Disordered" evidence="7">
    <location>
        <begin position="1"/>
        <end position="26"/>
    </location>
</feature>
<keyword evidence="4 5" id="KW-0539">Nucleus</keyword>
<keyword evidence="3 5" id="KW-0371">Homeobox</keyword>
<dbReference type="PRINTS" id="PR00031">
    <property type="entry name" value="HTHREPRESSR"/>
</dbReference>
<feature type="DNA-binding region" description="Homeobox" evidence="5">
    <location>
        <begin position="214"/>
        <end position="273"/>
    </location>
</feature>
<comment type="subcellular location">
    <subcellularLocation>
        <location evidence="1 5 6">Nucleus</location>
    </subcellularLocation>
</comment>
<feature type="compositionally biased region" description="Low complexity" evidence="7">
    <location>
        <begin position="77"/>
        <end position="95"/>
    </location>
</feature>
<name>A0A2P1DV82_ISOPU</name>
<accession>A0A2P1DV82</accession>
<evidence type="ECO:0000259" key="8">
    <source>
        <dbReference type="PROSITE" id="PS50071"/>
    </source>
</evidence>
<dbReference type="PANTHER" id="PTHR24340:SF35">
    <property type="entry name" value="HGTX, ISOFORM C"/>
    <property type="match status" value="1"/>
</dbReference>
<dbReference type="GO" id="GO:0030154">
    <property type="term" value="P:cell differentiation"/>
    <property type="evidence" value="ECO:0007669"/>
    <property type="project" value="TreeGrafter"/>
</dbReference>
<evidence type="ECO:0000256" key="3">
    <source>
        <dbReference type="ARBA" id="ARBA00023155"/>
    </source>
</evidence>
<dbReference type="InterPro" id="IPR009057">
    <property type="entry name" value="Homeodomain-like_sf"/>
</dbReference>
<dbReference type="GO" id="GO:0000978">
    <property type="term" value="F:RNA polymerase II cis-regulatory region sequence-specific DNA binding"/>
    <property type="evidence" value="ECO:0007669"/>
    <property type="project" value="TreeGrafter"/>
</dbReference>
<dbReference type="Gene3D" id="1.10.10.60">
    <property type="entry name" value="Homeodomain-like"/>
    <property type="match status" value="1"/>
</dbReference>
<dbReference type="Pfam" id="PF00046">
    <property type="entry name" value="Homeodomain"/>
    <property type="match status" value="1"/>
</dbReference>
<protein>
    <submittedName>
        <fullName evidence="9">NK6 homeobox protein</fullName>
    </submittedName>
</protein>
<keyword evidence="2 5" id="KW-0238">DNA-binding</keyword>
<dbReference type="InterPro" id="IPR050394">
    <property type="entry name" value="Homeobox_NK-like"/>
</dbReference>
<evidence type="ECO:0000313" key="9">
    <source>
        <dbReference type="EMBL" id="AVK72293.1"/>
    </source>
</evidence>
<dbReference type="PRINTS" id="PR00024">
    <property type="entry name" value="HOMEOBOX"/>
</dbReference>
<evidence type="ECO:0000256" key="5">
    <source>
        <dbReference type="PROSITE-ProRule" id="PRU00108"/>
    </source>
</evidence>
<dbReference type="GO" id="GO:0000981">
    <property type="term" value="F:DNA-binding transcription factor activity, RNA polymerase II-specific"/>
    <property type="evidence" value="ECO:0007669"/>
    <property type="project" value="InterPro"/>
</dbReference>
<feature type="compositionally biased region" description="Low complexity" evidence="7">
    <location>
        <begin position="121"/>
        <end position="140"/>
    </location>
</feature>
<dbReference type="InterPro" id="IPR017970">
    <property type="entry name" value="Homeobox_CS"/>
</dbReference>
<feature type="region of interest" description="Disordered" evidence="7">
    <location>
        <begin position="170"/>
        <end position="190"/>
    </location>
</feature>
<sequence>MENLVAFNLAGGASNPPAATAEKQPPPALMRDWWELICSYRAPAGMPPGGHGSLAQPQFNPGQQRMPNPQQPWTNVPELSPTSSSSSSASETSPTQHARSEQYTIRNLLESGSRDDAASRSQLPDQPTQQQSPQAAAEAASLMLTHQAALVRHWQQQQIQRQQATLGASSLDINPNQRNDTDSPNLALNANNPMEERNETGIMNEQSNTADSVKKHTRPTFSGHQIFALEKTFEQTKYLAGPERARLAFALGMSESQVKVWFQNRRTKWRKKHAAEVASTRFKLEGNLRRSTSSDHEVYSDTD</sequence>
<dbReference type="InterPro" id="IPR001356">
    <property type="entry name" value="HD"/>
</dbReference>
<reference evidence="9" key="1">
    <citation type="journal article" date="2018" name="Nature">
        <title>Convergent evolution of bilaterian nerve cords.</title>
        <authorList>
            <person name="Martin-Duran J.M."/>
            <person name="Pang K."/>
            <person name="Borve A."/>
            <person name="Le H.S."/>
            <person name="Furu A."/>
            <person name="Cannon J.T."/>
            <person name="Jondelius U."/>
            <person name="Hejnol A."/>
        </authorList>
    </citation>
    <scope>NUCLEOTIDE SEQUENCE</scope>
</reference>
<dbReference type="SUPFAM" id="SSF46689">
    <property type="entry name" value="Homeodomain-like"/>
    <property type="match status" value="1"/>
</dbReference>
<dbReference type="InterPro" id="IPR000047">
    <property type="entry name" value="HTH_motif"/>
</dbReference>
<dbReference type="InterPro" id="IPR020479">
    <property type="entry name" value="HD_metazoa"/>
</dbReference>
<dbReference type="EMBL" id="KY709742">
    <property type="protein sequence ID" value="AVK72293.1"/>
    <property type="molecule type" value="mRNA"/>
</dbReference>
<dbReference type="PANTHER" id="PTHR24340">
    <property type="entry name" value="HOMEOBOX PROTEIN NKX"/>
    <property type="match status" value="1"/>
</dbReference>
<evidence type="ECO:0000256" key="2">
    <source>
        <dbReference type="ARBA" id="ARBA00023125"/>
    </source>
</evidence>
<feature type="region of interest" description="Disordered" evidence="7">
    <location>
        <begin position="41"/>
        <end position="140"/>
    </location>
</feature>